<gene>
    <name evidence="2" type="primary">LOC114074402</name>
</gene>
<dbReference type="RefSeq" id="XP_027768121.1">
    <property type="nucleotide sequence ID" value="XM_027912320.1"/>
</dbReference>
<dbReference type="Proteomes" id="UP000694930">
    <property type="component" value="Chromosome 10"/>
</dbReference>
<evidence type="ECO:0000313" key="2">
    <source>
        <dbReference type="RefSeq" id="XP_027768121.1"/>
    </source>
</evidence>
<dbReference type="GeneID" id="114074402"/>
<proteinExistence type="predicted"/>
<evidence type="ECO:0000313" key="1">
    <source>
        <dbReference type="Proteomes" id="UP000694930"/>
    </source>
</evidence>
<accession>A0ABM1UXA3</accession>
<organism evidence="1 2">
    <name type="scientific">Solanum pennellii</name>
    <name type="common">Tomato</name>
    <name type="synonym">Lycopersicon pennellii</name>
    <dbReference type="NCBI Taxonomy" id="28526"/>
    <lineage>
        <taxon>Eukaryota</taxon>
        <taxon>Viridiplantae</taxon>
        <taxon>Streptophyta</taxon>
        <taxon>Embryophyta</taxon>
        <taxon>Tracheophyta</taxon>
        <taxon>Spermatophyta</taxon>
        <taxon>Magnoliopsida</taxon>
        <taxon>eudicotyledons</taxon>
        <taxon>Gunneridae</taxon>
        <taxon>Pentapetalae</taxon>
        <taxon>asterids</taxon>
        <taxon>lamiids</taxon>
        <taxon>Solanales</taxon>
        <taxon>Solanaceae</taxon>
        <taxon>Solanoideae</taxon>
        <taxon>Solaneae</taxon>
        <taxon>Solanum</taxon>
        <taxon>Solanum subgen. Lycopersicon</taxon>
    </lineage>
</organism>
<reference evidence="1" key="1">
    <citation type="journal article" date="2014" name="Nat. Genet.">
        <title>The genome of the stress-tolerant wild tomato species Solanum pennellii.</title>
        <authorList>
            <person name="Bolger A."/>
            <person name="Scossa F."/>
            <person name="Bolger M.E."/>
            <person name="Lanz C."/>
            <person name="Maumus F."/>
            <person name="Tohge T."/>
            <person name="Quesneville H."/>
            <person name="Alseekh S."/>
            <person name="Sorensen I."/>
            <person name="Lichtenstein G."/>
            <person name="Fich E.A."/>
            <person name="Conte M."/>
            <person name="Keller H."/>
            <person name="Schneeberger K."/>
            <person name="Schwacke R."/>
            <person name="Ofner I."/>
            <person name="Vrebalov J."/>
            <person name="Xu Y."/>
            <person name="Osorio S."/>
            <person name="Aflitos S.A."/>
            <person name="Schijlen E."/>
            <person name="Jimenez-Gomez J.M."/>
            <person name="Ryngajllo M."/>
            <person name="Kimura S."/>
            <person name="Kumar R."/>
            <person name="Koenig D."/>
            <person name="Headland L.R."/>
            <person name="Maloof J.N."/>
            <person name="Sinha N."/>
            <person name="van Ham R.C."/>
            <person name="Lankhorst R.K."/>
            <person name="Mao L."/>
            <person name="Vogel A."/>
            <person name="Arsova B."/>
            <person name="Panstruga R."/>
            <person name="Fei Z."/>
            <person name="Rose J.K."/>
            <person name="Zamir D."/>
            <person name="Carrari F."/>
            <person name="Giovannoni J.J."/>
            <person name="Weigel D."/>
            <person name="Usadel B."/>
            <person name="Fernie A.R."/>
        </authorList>
    </citation>
    <scope>NUCLEOTIDE SEQUENCE [LARGE SCALE GENOMIC DNA]</scope>
    <source>
        <strain evidence="1">cv. LA0716</strain>
    </source>
</reference>
<name>A0ABM1UXA3_SOLPN</name>
<keyword evidence="1" id="KW-1185">Reference proteome</keyword>
<sequence length="152" mass="17815">MVILKSRTLAYEKSDLNRSIQIIMTLQRTVRGRLYRRNVKSRKQGIPNAPEVKPQGELTDVEFREETRMLSQVLTNQFGKQRGYRQVVVDTKSIFEFLRMTPPSFIGSITMNDPENFIEELKMVFYVMHVANTESVMLAAYQLKSIDRSWFD</sequence>
<protein>
    <submittedName>
        <fullName evidence="2">Uncharacterized protein LOC114074402</fullName>
    </submittedName>
</protein>
<reference evidence="2" key="2">
    <citation type="submission" date="2025-08" db="UniProtKB">
        <authorList>
            <consortium name="RefSeq"/>
        </authorList>
    </citation>
    <scope>IDENTIFICATION</scope>
</reference>
<dbReference type="PROSITE" id="PS50096">
    <property type="entry name" value="IQ"/>
    <property type="match status" value="1"/>
</dbReference>